<keyword evidence="5" id="KW-0256">Endoplasmic reticulum</keyword>
<evidence type="ECO:0000256" key="8">
    <source>
        <dbReference type="SAM" id="MobiDB-lite"/>
    </source>
</evidence>
<evidence type="ECO:0000256" key="2">
    <source>
        <dbReference type="ARBA" id="ARBA00009731"/>
    </source>
</evidence>
<evidence type="ECO:0000256" key="10">
    <source>
        <dbReference type="SAM" id="SignalP"/>
    </source>
</evidence>
<dbReference type="RefSeq" id="XP_029220899.1">
    <property type="nucleotide sequence ID" value="XM_029361934.1"/>
</dbReference>
<dbReference type="Pfam" id="PF08660">
    <property type="entry name" value="Alg14"/>
    <property type="match status" value="1"/>
</dbReference>
<keyword evidence="10" id="KW-0732">Signal</keyword>
<comment type="caution">
    <text evidence="11">The sequence shown here is derived from an EMBL/GenBank/DDBJ whole genome shotgun (WGS) entry which is preliminary data.</text>
</comment>
<feature type="region of interest" description="Disordered" evidence="8">
    <location>
        <begin position="196"/>
        <end position="218"/>
    </location>
</feature>
<feature type="chain" id="PRO_5013015849" description="UDP-N-acetylglucosamine transferase subunit ALG14" evidence="10">
    <location>
        <begin position="36"/>
        <end position="349"/>
    </location>
</feature>
<comment type="similarity">
    <text evidence="2">Belongs to the ALG14 family.</text>
</comment>
<evidence type="ECO:0000256" key="5">
    <source>
        <dbReference type="ARBA" id="ARBA00022824"/>
    </source>
</evidence>
<dbReference type="GO" id="GO:0043541">
    <property type="term" value="C:UDP-N-acetylglucosamine transferase complex"/>
    <property type="evidence" value="ECO:0007669"/>
    <property type="project" value="TreeGrafter"/>
</dbReference>
<dbReference type="InterPro" id="IPR013969">
    <property type="entry name" value="Oligosacch_biosynth_Alg14"/>
</dbReference>
<comment type="subcellular location">
    <subcellularLocation>
        <location evidence="1">Endoplasmic reticulum membrane</location>
        <topology evidence="1">Single-pass membrane protein</topology>
    </subcellularLocation>
</comment>
<protein>
    <recommendedName>
        <fullName evidence="3">UDP-N-acetylglucosamine transferase subunit ALG14</fullName>
    </recommendedName>
</protein>
<dbReference type="PANTHER" id="PTHR12154:SF4">
    <property type="entry name" value="UDP-N-ACETYLGLUCOSAMINE TRANSFERASE SUBUNIT ALG14 HOMOLOG"/>
    <property type="match status" value="1"/>
</dbReference>
<dbReference type="EMBL" id="NWUJ01000002">
    <property type="protein sequence ID" value="PFH36890.1"/>
    <property type="molecule type" value="Genomic_DNA"/>
</dbReference>
<evidence type="ECO:0000313" key="11">
    <source>
        <dbReference type="EMBL" id="PFH36890.1"/>
    </source>
</evidence>
<evidence type="ECO:0000256" key="9">
    <source>
        <dbReference type="SAM" id="Phobius"/>
    </source>
</evidence>
<keyword evidence="6 9" id="KW-1133">Transmembrane helix</keyword>
<keyword evidence="11" id="KW-0808">Transferase</keyword>
<proteinExistence type="inferred from homology"/>
<dbReference type="GO" id="GO:0004577">
    <property type="term" value="F:N-acetylglucosaminyldiphosphodolichol N-acetylglucosaminyltransferase activity"/>
    <property type="evidence" value="ECO:0007669"/>
    <property type="project" value="TreeGrafter"/>
</dbReference>
<evidence type="ECO:0000256" key="6">
    <source>
        <dbReference type="ARBA" id="ARBA00022989"/>
    </source>
</evidence>
<dbReference type="Proteomes" id="UP000224006">
    <property type="component" value="Chromosome II"/>
</dbReference>
<dbReference type="GeneID" id="40308329"/>
<dbReference type="GO" id="GO:0006488">
    <property type="term" value="P:dolichol-linked oligosaccharide biosynthetic process"/>
    <property type="evidence" value="ECO:0007669"/>
    <property type="project" value="InterPro"/>
</dbReference>
<accession>A0A2A9MMR0</accession>
<feature type="compositionally biased region" description="Basic and acidic residues" evidence="8">
    <location>
        <begin position="119"/>
        <end position="138"/>
    </location>
</feature>
<dbReference type="Gene3D" id="3.40.50.2000">
    <property type="entry name" value="Glycogen Phosphorylase B"/>
    <property type="match status" value="1"/>
</dbReference>
<evidence type="ECO:0000256" key="4">
    <source>
        <dbReference type="ARBA" id="ARBA00022692"/>
    </source>
</evidence>
<dbReference type="OrthoDB" id="5978656at2759"/>
<keyword evidence="4 9" id="KW-0812">Transmembrane</keyword>
<sequence length="349" mass="38388">MLPSSPLLSLSFAALPPVPFLVACASAALFRSAFASLPLDFLFFRLPSSAHAPPLQEEAGRPRGSAAVSTLASSFVLSFVFIFSLCCCLRLAQWISSRVTLQKREALPEGPASRRGARRREGTRPEEEEKEKEGREESAAADIPLRVVVVLGSGGHTAEMLHLVRGFNPRFFKLHFLVADSDTNSLRQLTATQWGLPETEARSEGERRNAPDTSGEGNEARALKELMEQRGFGVFRIPRSRDVGQPFFTSIFSSLHALGVSLRLVWTLNPQLVLVNGPGTCVPVAFAALVREFVTGTRFSLIFVESACRVESLSLSGRLLYPFADRVFVQWESLAKKFPKSEFLGSPLY</sequence>
<evidence type="ECO:0000256" key="1">
    <source>
        <dbReference type="ARBA" id="ARBA00004389"/>
    </source>
</evidence>
<feature type="region of interest" description="Disordered" evidence="8">
    <location>
        <begin position="106"/>
        <end position="138"/>
    </location>
</feature>
<dbReference type="PANTHER" id="PTHR12154">
    <property type="entry name" value="GLYCOSYL TRANSFERASE-RELATED"/>
    <property type="match status" value="1"/>
</dbReference>
<keyword evidence="12" id="KW-1185">Reference proteome</keyword>
<feature type="compositionally biased region" description="Basic and acidic residues" evidence="8">
    <location>
        <begin position="199"/>
        <end position="210"/>
    </location>
</feature>
<evidence type="ECO:0000313" key="12">
    <source>
        <dbReference type="Proteomes" id="UP000224006"/>
    </source>
</evidence>
<dbReference type="STRING" id="94643.A0A2A9MMR0"/>
<keyword evidence="7 9" id="KW-0472">Membrane</keyword>
<gene>
    <name evidence="11" type="ORF">BESB_033480</name>
</gene>
<evidence type="ECO:0000256" key="3">
    <source>
        <dbReference type="ARBA" id="ARBA00017467"/>
    </source>
</evidence>
<feature type="transmembrane region" description="Helical" evidence="9">
    <location>
        <begin position="71"/>
        <end position="92"/>
    </location>
</feature>
<dbReference type="KEGG" id="bbes:BESB_033480"/>
<feature type="signal peptide" evidence="10">
    <location>
        <begin position="1"/>
        <end position="35"/>
    </location>
</feature>
<organism evidence="11 12">
    <name type="scientific">Besnoitia besnoiti</name>
    <name type="common">Apicomplexan protozoan</name>
    <dbReference type="NCBI Taxonomy" id="94643"/>
    <lineage>
        <taxon>Eukaryota</taxon>
        <taxon>Sar</taxon>
        <taxon>Alveolata</taxon>
        <taxon>Apicomplexa</taxon>
        <taxon>Conoidasida</taxon>
        <taxon>Coccidia</taxon>
        <taxon>Eucoccidiorida</taxon>
        <taxon>Eimeriorina</taxon>
        <taxon>Sarcocystidae</taxon>
        <taxon>Besnoitia</taxon>
    </lineage>
</organism>
<dbReference type="VEuPathDB" id="ToxoDB:BESB_033480"/>
<name>A0A2A9MMR0_BESBE</name>
<dbReference type="AlphaFoldDB" id="A0A2A9MMR0"/>
<evidence type="ECO:0000256" key="7">
    <source>
        <dbReference type="ARBA" id="ARBA00023136"/>
    </source>
</evidence>
<reference evidence="11 12" key="1">
    <citation type="submission" date="2017-09" db="EMBL/GenBank/DDBJ databases">
        <title>Genome sequencing of Besnoitia besnoiti strain Bb-Ger1.</title>
        <authorList>
            <person name="Schares G."/>
            <person name="Venepally P."/>
            <person name="Lorenzi H.A."/>
        </authorList>
    </citation>
    <scope>NUCLEOTIDE SEQUENCE [LARGE SCALE GENOMIC DNA]</scope>
    <source>
        <strain evidence="11 12">Bb-Ger1</strain>
    </source>
</reference>